<dbReference type="InterPro" id="IPR027470">
    <property type="entry name" value="Cation_efflux_CTD"/>
</dbReference>
<dbReference type="InterPro" id="IPR002524">
    <property type="entry name" value="Cation_efflux"/>
</dbReference>
<dbReference type="Proteomes" id="UP000607197">
    <property type="component" value="Unassembled WGS sequence"/>
</dbReference>
<reference evidence="10" key="2">
    <citation type="submission" date="2020-09" db="EMBL/GenBank/DDBJ databases">
        <authorList>
            <person name="Sun Q."/>
            <person name="Ohkuma M."/>
        </authorList>
    </citation>
    <scope>NUCLEOTIDE SEQUENCE</scope>
    <source>
        <strain evidence="10">JCM 19596</strain>
    </source>
</reference>
<dbReference type="Gene3D" id="3.30.70.1350">
    <property type="entry name" value="Cation efflux protein, cytoplasmic domain"/>
    <property type="match status" value="1"/>
</dbReference>
<dbReference type="SUPFAM" id="SSF161111">
    <property type="entry name" value="Cation efflux protein transmembrane domain-like"/>
    <property type="match status" value="1"/>
</dbReference>
<feature type="domain" description="Cation efflux protein cytoplasmic" evidence="9">
    <location>
        <begin position="209"/>
        <end position="285"/>
    </location>
</feature>
<sequence length="318" mass="34067">MADDRAMFRRASWANVASNVAKLVVEGGLGLATGSLALLADAAHSIADLLASAVVLVWGRLAYEGPDATHPHGHDRFESLSALFVGIVLVFLGLNLLYDSVLALQHGSEATYTPMLVVGLLIALAIKAATAWYTKRANEKAQSTSLDALVRDNLNDIYTTTAALVGVVGMAFGYPVFDPIAGGLVSLLVVYEGGRLCRENVAQLSASAPPDDVQTAIRDRVTDHPDVHGVHDFTAYYTGPVIEVEFHAEIDADHTLADAHDIETDVRRNVLAHPAVADAHVHLDPAGMDEWKDADDTTRRPPAATRTDTDNDNTETEE</sequence>
<dbReference type="InterPro" id="IPR058533">
    <property type="entry name" value="Cation_efflux_TM"/>
</dbReference>
<keyword evidence="3 7" id="KW-0812">Transmembrane</keyword>
<evidence type="ECO:0000256" key="4">
    <source>
        <dbReference type="ARBA" id="ARBA00022989"/>
    </source>
</evidence>
<evidence type="ECO:0000256" key="1">
    <source>
        <dbReference type="ARBA" id="ARBA00004141"/>
    </source>
</evidence>
<dbReference type="InterPro" id="IPR036837">
    <property type="entry name" value="Cation_efflux_CTD_sf"/>
</dbReference>
<feature type="transmembrane region" description="Helical" evidence="7">
    <location>
        <begin position="80"/>
        <end position="98"/>
    </location>
</feature>
<dbReference type="InterPro" id="IPR027469">
    <property type="entry name" value="Cation_efflux_TMD_sf"/>
</dbReference>
<dbReference type="GO" id="GO:0008324">
    <property type="term" value="F:monoatomic cation transmembrane transporter activity"/>
    <property type="evidence" value="ECO:0007669"/>
    <property type="project" value="InterPro"/>
</dbReference>
<comment type="caution">
    <text evidence="10">The sequence shown here is derived from an EMBL/GenBank/DDBJ whole genome shotgun (WGS) entry which is preliminary data.</text>
</comment>
<dbReference type="InterPro" id="IPR050291">
    <property type="entry name" value="CDF_Transporter"/>
</dbReference>
<name>A0A830F7B3_9EURY</name>
<evidence type="ECO:0000313" key="11">
    <source>
        <dbReference type="Proteomes" id="UP000607197"/>
    </source>
</evidence>
<dbReference type="GO" id="GO:0016020">
    <property type="term" value="C:membrane"/>
    <property type="evidence" value="ECO:0007669"/>
    <property type="project" value="UniProtKB-SubCell"/>
</dbReference>
<organism evidence="10 11">
    <name type="scientific">Halocalculus aciditolerans</name>
    <dbReference type="NCBI Taxonomy" id="1383812"/>
    <lineage>
        <taxon>Archaea</taxon>
        <taxon>Methanobacteriati</taxon>
        <taxon>Methanobacteriota</taxon>
        <taxon>Stenosarchaea group</taxon>
        <taxon>Halobacteria</taxon>
        <taxon>Halobacteriales</taxon>
        <taxon>Halobacteriaceae</taxon>
        <taxon>Halocalculus</taxon>
    </lineage>
</organism>
<evidence type="ECO:0000256" key="3">
    <source>
        <dbReference type="ARBA" id="ARBA00022692"/>
    </source>
</evidence>
<dbReference type="NCBIfam" id="TIGR01297">
    <property type="entry name" value="CDF"/>
    <property type="match status" value="1"/>
</dbReference>
<keyword evidence="5 7" id="KW-0472">Membrane</keyword>
<keyword evidence="2" id="KW-0813">Transport</keyword>
<comment type="subcellular location">
    <subcellularLocation>
        <location evidence="1">Membrane</location>
        <topology evidence="1">Multi-pass membrane protein</topology>
    </subcellularLocation>
</comment>
<dbReference type="RefSeq" id="WP_188980454.1">
    <property type="nucleotide sequence ID" value="NZ_BMPG01000005.1"/>
</dbReference>
<evidence type="ECO:0000256" key="2">
    <source>
        <dbReference type="ARBA" id="ARBA00022448"/>
    </source>
</evidence>
<dbReference type="PANTHER" id="PTHR43840">
    <property type="entry name" value="MITOCHONDRIAL METAL TRANSPORTER 1-RELATED"/>
    <property type="match status" value="1"/>
</dbReference>
<dbReference type="AlphaFoldDB" id="A0A830F7B3"/>
<evidence type="ECO:0000256" key="7">
    <source>
        <dbReference type="SAM" id="Phobius"/>
    </source>
</evidence>
<protein>
    <submittedName>
        <fullName evidence="10">Cation transporter</fullName>
    </submittedName>
</protein>
<dbReference type="EMBL" id="BMPG01000005">
    <property type="protein sequence ID" value="GGL70257.1"/>
    <property type="molecule type" value="Genomic_DNA"/>
</dbReference>
<evidence type="ECO:0000256" key="5">
    <source>
        <dbReference type="ARBA" id="ARBA00023136"/>
    </source>
</evidence>
<dbReference type="Pfam" id="PF01545">
    <property type="entry name" value="Cation_efflux"/>
    <property type="match status" value="1"/>
</dbReference>
<proteinExistence type="predicted"/>
<dbReference type="OrthoDB" id="8907at2157"/>
<evidence type="ECO:0000256" key="6">
    <source>
        <dbReference type="SAM" id="MobiDB-lite"/>
    </source>
</evidence>
<reference evidence="10" key="1">
    <citation type="journal article" date="2014" name="Int. J. Syst. Evol. Microbiol.">
        <title>Complete genome sequence of Corynebacterium casei LMG S-19264T (=DSM 44701T), isolated from a smear-ripened cheese.</title>
        <authorList>
            <consortium name="US DOE Joint Genome Institute (JGI-PGF)"/>
            <person name="Walter F."/>
            <person name="Albersmeier A."/>
            <person name="Kalinowski J."/>
            <person name="Ruckert C."/>
        </authorList>
    </citation>
    <scope>NUCLEOTIDE SEQUENCE</scope>
    <source>
        <strain evidence="10">JCM 19596</strain>
    </source>
</reference>
<gene>
    <name evidence="10" type="ORF">GCM10009039_30390</name>
</gene>
<keyword evidence="4 7" id="KW-1133">Transmembrane helix</keyword>
<dbReference type="SUPFAM" id="SSF160240">
    <property type="entry name" value="Cation efflux protein cytoplasmic domain-like"/>
    <property type="match status" value="1"/>
</dbReference>
<evidence type="ECO:0000313" key="10">
    <source>
        <dbReference type="EMBL" id="GGL70257.1"/>
    </source>
</evidence>
<accession>A0A830F7B3</accession>
<feature type="region of interest" description="Disordered" evidence="6">
    <location>
        <begin position="281"/>
        <end position="318"/>
    </location>
</feature>
<dbReference type="Pfam" id="PF16916">
    <property type="entry name" value="ZT_dimer"/>
    <property type="match status" value="1"/>
</dbReference>
<feature type="transmembrane region" description="Helical" evidence="7">
    <location>
        <begin position="110"/>
        <end position="133"/>
    </location>
</feature>
<evidence type="ECO:0000259" key="8">
    <source>
        <dbReference type="Pfam" id="PF01545"/>
    </source>
</evidence>
<dbReference type="Gene3D" id="1.20.1510.10">
    <property type="entry name" value="Cation efflux protein transmembrane domain"/>
    <property type="match status" value="1"/>
</dbReference>
<dbReference type="PANTHER" id="PTHR43840:SF15">
    <property type="entry name" value="MITOCHONDRIAL METAL TRANSPORTER 1-RELATED"/>
    <property type="match status" value="1"/>
</dbReference>
<keyword evidence="11" id="KW-1185">Reference proteome</keyword>
<feature type="compositionally biased region" description="Basic and acidic residues" evidence="6">
    <location>
        <begin position="281"/>
        <end position="299"/>
    </location>
</feature>
<feature type="domain" description="Cation efflux protein transmembrane" evidence="8">
    <location>
        <begin position="13"/>
        <end position="204"/>
    </location>
</feature>
<evidence type="ECO:0000259" key="9">
    <source>
        <dbReference type="Pfam" id="PF16916"/>
    </source>
</evidence>